<keyword evidence="2" id="KW-0863">Zinc-finger</keyword>
<dbReference type="PANTHER" id="PTHR31742:SF1">
    <property type="entry name" value="RPA-INTERACTING PROTEIN"/>
    <property type="match status" value="1"/>
</dbReference>
<dbReference type="EMBL" id="SDOX01000007">
    <property type="protein sequence ID" value="TFJ86858.1"/>
    <property type="molecule type" value="Genomic_DNA"/>
</dbReference>
<dbReference type="InterPro" id="IPR028156">
    <property type="entry name" value="RIP"/>
</dbReference>
<dbReference type="PANTHER" id="PTHR31742">
    <property type="entry name" value="RPA-INTERACTING PROTEIN RPAIN"/>
    <property type="match status" value="1"/>
</dbReference>
<accession>A0A4D9DDT8</accession>
<feature type="region of interest" description="Disordered" evidence="4">
    <location>
        <begin position="1"/>
        <end position="66"/>
    </location>
</feature>
<feature type="compositionally biased region" description="Basic and acidic residues" evidence="4">
    <location>
        <begin position="7"/>
        <end position="22"/>
    </location>
</feature>
<dbReference type="GO" id="GO:0005634">
    <property type="term" value="C:nucleus"/>
    <property type="evidence" value="ECO:0007669"/>
    <property type="project" value="TreeGrafter"/>
</dbReference>
<reference evidence="6 7" key="1">
    <citation type="submission" date="2019-01" db="EMBL/GenBank/DDBJ databases">
        <title>Nuclear Genome Assembly of the Microalgal Biofuel strain Nannochloropsis salina CCMP1776.</title>
        <authorList>
            <person name="Hovde B."/>
        </authorList>
    </citation>
    <scope>NUCLEOTIDE SEQUENCE [LARGE SCALE GENOMIC DNA]</scope>
    <source>
        <strain evidence="6 7">CCMP1776</strain>
    </source>
</reference>
<name>A0A4D9DDT8_9STRA</name>
<proteinExistence type="predicted"/>
<feature type="domain" description="RPA-interacting protein C-terminal" evidence="5">
    <location>
        <begin position="153"/>
        <end position="227"/>
    </location>
</feature>
<dbReference type="AlphaFoldDB" id="A0A4D9DDT8"/>
<protein>
    <recommendedName>
        <fullName evidence="5">RPA-interacting protein C-terminal domain-containing protein</fullName>
    </recommendedName>
</protein>
<evidence type="ECO:0000256" key="1">
    <source>
        <dbReference type="ARBA" id="ARBA00022723"/>
    </source>
</evidence>
<evidence type="ECO:0000313" key="6">
    <source>
        <dbReference type="EMBL" id="TFJ86858.1"/>
    </source>
</evidence>
<dbReference type="Proteomes" id="UP000355283">
    <property type="component" value="Unassembled WGS sequence"/>
</dbReference>
<evidence type="ECO:0000259" key="5">
    <source>
        <dbReference type="Pfam" id="PF14768"/>
    </source>
</evidence>
<dbReference type="Pfam" id="PF14768">
    <property type="entry name" value="RPA_interact_C"/>
    <property type="match status" value="1"/>
</dbReference>
<dbReference type="GO" id="GO:0008270">
    <property type="term" value="F:zinc ion binding"/>
    <property type="evidence" value="ECO:0007669"/>
    <property type="project" value="UniProtKB-KW"/>
</dbReference>
<dbReference type="GO" id="GO:0006606">
    <property type="term" value="P:protein import into nucleus"/>
    <property type="evidence" value="ECO:0007669"/>
    <property type="project" value="TreeGrafter"/>
</dbReference>
<gene>
    <name evidence="6" type="ORF">NSK_001946</name>
</gene>
<keyword evidence="3" id="KW-0862">Zinc</keyword>
<evidence type="ECO:0000313" key="7">
    <source>
        <dbReference type="Proteomes" id="UP000355283"/>
    </source>
</evidence>
<evidence type="ECO:0000256" key="3">
    <source>
        <dbReference type="ARBA" id="ARBA00022833"/>
    </source>
</evidence>
<dbReference type="OrthoDB" id="10364069at2759"/>
<organism evidence="6 7">
    <name type="scientific">Nannochloropsis salina CCMP1776</name>
    <dbReference type="NCBI Taxonomy" id="1027361"/>
    <lineage>
        <taxon>Eukaryota</taxon>
        <taxon>Sar</taxon>
        <taxon>Stramenopiles</taxon>
        <taxon>Ochrophyta</taxon>
        <taxon>Eustigmatophyceae</taxon>
        <taxon>Eustigmatales</taxon>
        <taxon>Monodopsidaceae</taxon>
        <taxon>Microchloropsis</taxon>
        <taxon>Microchloropsis salina</taxon>
    </lineage>
</organism>
<keyword evidence="1" id="KW-0479">Metal-binding</keyword>
<keyword evidence="7" id="KW-1185">Reference proteome</keyword>
<evidence type="ECO:0000256" key="2">
    <source>
        <dbReference type="ARBA" id="ARBA00022771"/>
    </source>
</evidence>
<comment type="caution">
    <text evidence="6">The sequence shown here is derived from an EMBL/GenBank/DDBJ whole genome shotgun (WGS) entry which is preliminary data.</text>
</comment>
<dbReference type="InterPro" id="IPR028159">
    <property type="entry name" value="RPA_interact_C_dom"/>
</dbReference>
<sequence length="233" mass="25626">MRVVRMSCEERQAHGADGKLNDDGINGFRHGENEDQSFEPRNPPRPIFASSQGHATPPSGSWLKEGGAPISRSVAIEEDRATTEYEAGGLEDLSEKEQLELMRCIEEALEAEVMAADAEALEEYSQLESSDIEASVQALYDCHTLSHDDIAVLCPCCKSNFLLNHNEDIACACGLRLDVGGKAGKMTWLQARLADVYAQHRAICVLQEPVFIQREPPGLWVECGSCGLRDHIL</sequence>
<evidence type="ECO:0000256" key="4">
    <source>
        <dbReference type="SAM" id="MobiDB-lite"/>
    </source>
</evidence>